<dbReference type="InterPro" id="IPR001623">
    <property type="entry name" value="DnaJ_domain"/>
</dbReference>
<dbReference type="EMBL" id="LKEB01000066">
    <property type="protein sequence ID" value="ROV96864.1"/>
    <property type="molecule type" value="Genomic_DNA"/>
</dbReference>
<feature type="domain" description="J" evidence="2">
    <location>
        <begin position="6"/>
        <end position="73"/>
    </location>
</feature>
<dbReference type="Proteomes" id="UP000285146">
    <property type="component" value="Unassembled WGS sequence"/>
</dbReference>
<dbReference type="PROSITE" id="PS50076">
    <property type="entry name" value="DNAJ_2"/>
    <property type="match status" value="1"/>
</dbReference>
<dbReference type="InterPro" id="IPR051948">
    <property type="entry name" value="Hsp70_co-chaperone_J-domain"/>
</dbReference>
<dbReference type="PANTHER" id="PTHR44360">
    <property type="entry name" value="DNAJ HOMOLOG SUBFAMILY B MEMBER 9"/>
    <property type="match status" value="1"/>
</dbReference>
<evidence type="ECO:0000259" key="2">
    <source>
        <dbReference type="PROSITE" id="PS50076"/>
    </source>
</evidence>
<dbReference type="InParanoid" id="A0A423W0L0"/>
<dbReference type="AlphaFoldDB" id="A0A423W0L0"/>
<dbReference type="OrthoDB" id="6079484at2759"/>
<dbReference type="Gene3D" id="2.40.70.10">
    <property type="entry name" value="Acid Proteases"/>
    <property type="match status" value="1"/>
</dbReference>
<name>A0A423W0L0_9PEZI</name>
<protein>
    <recommendedName>
        <fullName evidence="2">J domain-containing protein</fullName>
    </recommendedName>
</protein>
<keyword evidence="4" id="KW-1185">Reference proteome</keyword>
<dbReference type="GO" id="GO:0036503">
    <property type="term" value="P:ERAD pathway"/>
    <property type="evidence" value="ECO:0007669"/>
    <property type="project" value="TreeGrafter"/>
</dbReference>
<dbReference type="PRINTS" id="PR00625">
    <property type="entry name" value="JDOMAIN"/>
</dbReference>
<dbReference type="GO" id="GO:0005783">
    <property type="term" value="C:endoplasmic reticulum"/>
    <property type="evidence" value="ECO:0007669"/>
    <property type="project" value="TreeGrafter"/>
</dbReference>
<organism evidence="3 4">
    <name type="scientific">Cytospora leucostoma</name>
    <dbReference type="NCBI Taxonomy" id="1230097"/>
    <lineage>
        <taxon>Eukaryota</taxon>
        <taxon>Fungi</taxon>
        <taxon>Dikarya</taxon>
        <taxon>Ascomycota</taxon>
        <taxon>Pezizomycotina</taxon>
        <taxon>Sordariomycetes</taxon>
        <taxon>Sordariomycetidae</taxon>
        <taxon>Diaporthales</taxon>
        <taxon>Cytosporaceae</taxon>
        <taxon>Cytospora</taxon>
    </lineage>
</organism>
<dbReference type="InterPro" id="IPR036869">
    <property type="entry name" value="J_dom_sf"/>
</dbReference>
<dbReference type="SUPFAM" id="SSF46565">
    <property type="entry name" value="Chaperone J-domain"/>
    <property type="match status" value="1"/>
</dbReference>
<dbReference type="CDD" id="cd06257">
    <property type="entry name" value="DnaJ"/>
    <property type="match status" value="1"/>
</dbReference>
<evidence type="ECO:0000313" key="3">
    <source>
        <dbReference type="EMBL" id="ROV96864.1"/>
    </source>
</evidence>
<dbReference type="Pfam" id="PF13975">
    <property type="entry name" value="gag-asp_proteas"/>
    <property type="match status" value="1"/>
</dbReference>
<dbReference type="Pfam" id="PF00226">
    <property type="entry name" value="DnaJ"/>
    <property type="match status" value="1"/>
</dbReference>
<evidence type="ECO:0000313" key="4">
    <source>
        <dbReference type="Proteomes" id="UP000285146"/>
    </source>
</evidence>
<gene>
    <name evidence="3" type="ORF">VPNG_09263</name>
</gene>
<dbReference type="GO" id="GO:0051787">
    <property type="term" value="F:misfolded protein binding"/>
    <property type="evidence" value="ECO:0007669"/>
    <property type="project" value="TreeGrafter"/>
</dbReference>
<proteinExistence type="predicted"/>
<dbReference type="PANTHER" id="PTHR44360:SF1">
    <property type="entry name" value="DNAJ HOMOLOG SUBFAMILY B MEMBER 9"/>
    <property type="match status" value="1"/>
</dbReference>
<accession>A0A423W0L0</accession>
<comment type="caution">
    <text evidence="3">The sequence shown here is derived from an EMBL/GenBank/DDBJ whole genome shotgun (WGS) entry which is preliminary data.</text>
</comment>
<keyword evidence="1" id="KW-0143">Chaperone</keyword>
<dbReference type="STRING" id="1230097.A0A423W0L0"/>
<dbReference type="InterPro" id="IPR021109">
    <property type="entry name" value="Peptidase_aspartic_dom_sf"/>
</dbReference>
<evidence type="ECO:0000256" key="1">
    <source>
        <dbReference type="ARBA" id="ARBA00023186"/>
    </source>
</evidence>
<dbReference type="Gene3D" id="1.10.287.110">
    <property type="entry name" value="DnaJ domain"/>
    <property type="match status" value="1"/>
</dbReference>
<dbReference type="CDD" id="cd00303">
    <property type="entry name" value="retropepsin_like"/>
    <property type="match status" value="1"/>
</dbReference>
<reference evidence="3 4" key="1">
    <citation type="submission" date="2015-09" db="EMBL/GenBank/DDBJ databases">
        <title>Host preference determinants of Valsa canker pathogens revealed by comparative genomics.</title>
        <authorList>
            <person name="Yin Z."/>
            <person name="Huang L."/>
        </authorList>
    </citation>
    <scope>NUCLEOTIDE SEQUENCE [LARGE SCALE GENOMIC DNA]</scope>
    <source>
        <strain evidence="3 4">SXYLt</strain>
    </source>
</reference>
<dbReference type="SUPFAM" id="SSF50630">
    <property type="entry name" value="Acid proteases"/>
    <property type="match status" value="1"/>
</dbReference>
<sequence>MSDSSDPYHILGVPQDADDESIKTNYRKLAIACHPDKFTDHDVKKIKEEGFKALAQAYDILINKERRLESEYGHGQDSHRDDASLLDKIRAGSKERKRRPSGMLVTQGFIQGQQVHAMPDTGAGYNIIAASLAQSLGFARPPANAVRGLKIRLANGKYIRAVGVIEAIWSFSPNTRETWQLTFHIIEDFVYDIVLGNEFLMATETMSKHQSRISRIPPPMRALSVLYVNTLGCVTQRLRGTLNGSVVDTLPDSGCESSLLSLQ</sequence>
<dbReference type="SMART" id="SM00271">
    <property type="entry name" value="DnaJ"/>
    <property type="match status" value="1"/>
</dbReference>
<dbReference type="GO" id="GO:0051087">
    <property type="term" value="F:protein-folding chaperone binding"/>
    <property type="evidence" value="ECO:0007669"/>
    <property type="project" value="TreeGrafter"/>
</dbReference>